<name>A0A368W5V6_9BACL</name>
<dbReference type="RefSeq" id="WP_114380002.1">
    <property type="nucleotide sequence ID" value="NZ_QPJD01000006.1"/>
</dbReference>
<evidence type="ECO:0000313" key="2">
    <source>
        <dbReference type="EMBL" id="RCW48377.1"/>
    </source>
</evidence>
<feature type="transmembrane region" description="Helical" evidence="1">
    <location>
        <begin position="163"/>
        <end position="188"/>
    </location>
</feature>
<organism evidence="2 3">
    <name type="scientific">Paenibacillus prosopidis</name>
    <dbReference type="NCBI Taxonomy" id="630520"/>
    <lineage>
        <taxon>Bacteria</taxon>
        <taxon>Bacillati</taxon>
        <taxon>Bacillota</taxon>
        <taxon>Bacilli</taxon>
        <taxon>Bacillales</taxon>
        <taxon>Paenibacillaceae</taxon>
        <taxon>Paenibacillus</taxon>
    </lineage>
</organism>
<dbReference type="EMBL" id="QPJD01000006">
    <property type="protein sequence ID" value="RCW48377.1"/>
    <property type="molecule type" value="Genomic_DNA"/>
</dbReference>
<gene>
    <name evidence="2" type="ORF">DFP97_10677</name>
</gene>
<comment type="caution">
    <text evidence="2">The sequence shown here is derived from an EMBL/GenBank/DDBJ whole genome shotgun (WGS) entry which is preliminary data.</text>
</comment>
<keyword evidence="1" id="KW-0812">Transmembrane</keyword>
<protein>
    <submittedName>
        <fullName evidence="2">High-affinity nickel-transport protein</fullName>
    </submittedName>
</protein>
<dbReference type="OrthoDB" id="9776706at2"/>
<keyword evidence="1" id="KW-1133">Transmembrane helix</keyword>
<keyword evidence="3" id="KW-1185">Reference proteome</keyword>
<sequence>MEFIGLLVVSILLGLRHGIDLDHVAALADITGGGSGSKQERMKLSLWYAGGHEAVVFVLGCSIILFAWSVPIWADQWMGKAVGITLIFMAILILIGRRKGNGAYWSRGIAVFQKLGRRNGGPFTFTRRNVFTVGVIHGIGAETPTQLLLLTTVAGAAAIHHGIFAVAAFSCGLLISHAVIAIISIWFHDLAKKIRPMLPITMYAACLFSFVLGLSYLIE</sequence>
<proteinExistence type="predicted"/>
<feature type="transmembrane region" description="Helical" evidence="1">
    <location>
        <begin position="46"/>
        <end position="70"/>
    </location>
</feature>
<feature type="transmembrane region" description="Helical" evidence="1">
    <location>
        <begin position="77"/>
        <end position="96"/>
    </location>
</feature>
<evidence type="ECO:0000256" key="1">
    <source>
        <dbReference type="SAM" id="Phobius"/>
    </source>
</evidence>
<keyword evidence="1" id="KW-0472">Membrane</keyword>
<evidence type="ECO:0000313" key="3">
    <source>
        <dbReference type="Proteomes" id="UP000252415"/>
    </source>
</evidence>
<reference evidence="2 3" key="1">
    <citation type="submission" date="2018-07" db="EMBL/GenBank/DDBJ databases">
        <title>Genomic Encyclopedia of Type Strains, Phase III (KMG-III): the genomes of soil and plant-associated and newly described type strains.</title>
        <authorList>
            <person name="Whitman W."/>
        </authorList>
    </citation>
    <scope>NUCLEOTIDE SEQUENCE [LARGE SCALE GENOMIC DNA]</scope>
    <source>
        <strain evidence="2 3">CECT 7506</strain>
    </source>
</reference>
<dbReference type="AlphaFoldDB" id="A0A368W5V6"/>
<feature type="transmembrane region" description="Helical" evidence="1">
    <location>
        <begin position="200"/>
        <end position="218"/>
    </location>
</feature>
<dbReference type="Proteomes" id="UP000252415">
    <property type="component" value="Unassembled WGS sequence"/>
</dbReference>
<accession>A0A368W5V6</accession>